<dbReference type="Gene3D" id="2.40.50.180">
    <property type="entry name" value="CheA-289, Domain 4"/>
    <property type="match status" value="1"/>
</dbReference>
<sequence>MVDLMIELREEQSQVVAGLPHLSLELERNVSAGVQLNYVRETLVLATDRFTQMPNVHPCLMGLIEHRSNVFWVLDLPQFLGFAPLDSTAIETHIAVLQIGGAFLGLGVYRIGRVLRFSETEIVSPLEFPQTKIPIESVPFLRGWLPNAEGVSKNLYVLDTEAIARFKFTA</sequence>
<dbReference type="SMART" id="SM00260">
    <property type="entry name" value="CheW"/>
    <property type="match status" value="1"/>
</dbReference>
<dbReference type="PROSITE" id="PS50851">
    <property type="entry name" value="CHEW"/>
    <property type="match status" value="1"/>
</dbReference>
<gene>
    <name evidence="2" type="ORF">VB774_14385</name>
</gene>
<proteinExistence type="predicted"/>
<dbReference type="RefSeq" id="WP_281005655.1">
    <property type="nucleotide sequence ID" value="NZ_JAYGIE010000078.1"/>
</dbReference>
<accession>A0ABU5TL40</accession>
<dbReference type="Proteomes" id="UP001301388">
    <property type="component" value="Unassembled WGS sequence"/>
</dbReference>
<evidence type="ECO:0000259" key="1">
    <source>
        <dbReference type="PROSITE" id="PS50851"/>
    </source>
</evidence>
<comment type="caution">
    <text evidence="2">The sequence shown here is derived from an EMBL/GenBank/DDBJ whole genome shotgun (WGS) entry which is preliminary data.</text>
</comment>
<reference evidence="2 3" key="1">
    <citation type="submission" date="2023-12" db="EMBL/GenBank/DDBJ databases">
        <title>Baltic Sea Cyanobacteria.</title>
        <authorList>
            <person name="Delbaje E."/>
            <person name="Fewer D.P."/>
            <person name="Shishido T.K."/>
        </authorList>
    </citation>
    <scope>NUCLEOTIDE SEQUENCE [LARGE SCALE GENOMIC DNA]</scope>
    <source>
        <strain evidence="2 3">UHCC 0370</strain>
    </source>
</reference>
<keyword evidence="3" id="KW-1185">Reference proteome</keyword>
<dbReference type="InterPro" id="IPR036061">
    <property type="entry name" value="CheW-like_dom_sf"/>
</dbReference>
<feature type="domain" description="CheW-like" evidence="1">
    <location>
        <begin position="18"/>
        <end position="169"/>
    </location>
</feature>
<dbReference type="EMBL" id="JAYGIE010000078">
    <property type="protein sequence ID" value="MEA5478812.1"/>
    <property type="molecule type" value="Genomic_DNA"/>
</dbReference>
<protein>
    <submittedName>
        <fullName evidence="2">Chemotaxis protein CheW</fullName>
    </submittedName>
</protein>
<evidence type="ECO:0000313" key="2">
    <source>
        <dbReference type="EMBL" id="MEA5478812.1"/>
    </source>
</evidence>
<dbReference type="InterPro" id="IPR002545">
    <property type="entry name" value="CheW-lke_dom"/>
</dbReference>
<organism evidence="2 3">
    <name type="scientific">Pseudanabaena galeata UHCC 0370</name>
    <dbReference type="NCBI Taxonomy" id="3110310"/>
    <lineage>
        <taxon>Bacteria</taxon>
        <taxon>Bacillati</taxon>
        <taxon>Cyanobacteriota</taxon>
        <taxon>Cyanophyceae</taxon>
        <taxon>Pseudanabaenales</taxon>
        <taxon>Pseudanabaenaceae</taxon>
        <taxon>Pseudanabaena</taxon>
    </lineage>
</organism>
<dbReference type="SUPFAM" id="SSF50341">
    <property type="entry name" value="CheW-like"/>
    <property type="match status" value="1"/>
</dbReference>
<name>A0ABU5TL40_9CYAN</name>
<evidence type="ECO:0000313" key="3">
    <source>
        <dbReference type="Proteomes" id="UP001301388"/>
    </source>
</evidence>
<dbReference type="Pfam" id="PF01584">
    <property type="entry name" value="CheW"/>
    <property type="match status" value="1"/>
</dbReference>